<sequence length="178" mass="20877">METIAIHQLFLTPICDKHIDSLFDIYNNERNMTFIPPRQYSASRSELAKKYKTHFKNGSQLFAVKLSNSNKVIGEAGFYNSFKNHNELEIGYIIAYPYWNKGFGTEICRGLITYGFQQLHLENIHARMYTKNIASILISKKCGMQKINEGLDSHQNKFCHYQINKKQFYTFQQNEQSR</sequence>
<gene>
    <name evidence="2" type="ORF">LX95_01448</name>
</gene>
<dbReference type="GO" id="GO:0016747">
    <property type="term" value="F:acyltransferase activity, transferring groups other than amino-acyl groups"/>
    <property type="evidence" value="ECO:0007669"/>
    <property type="project" value="InterPro"/>
</dbReference>
<evidence type="ECO:0000313" key="2">
    <source>
        <dbReference type="EMBL" id="PZW41764.1"/>
    </source>
</evidence>
<dbReference type="Gene3D" id="3.40.630.30">
    <property type="match status" value="1"/>
</dbReference>
<dbReference type="InterPro" id="IPR051531">
    <property type="entry name" value="N-acetyltransferase"/>
</dbReference>
<comment type="caution">
    <text evidence="2">The sequence shown here is derived from an EMBL/GenBank/DDBJ whole genome shotgun (WGS) entry which is preliminary data.</text>
</comment>
<feature type="domain" description="N-acetyltransferase" evidence="1">
    <location>
        <begin position="9"/>
        <end position="145"/>
    </location>
</feature>
<keyword evidence="3" id="KW-1185">Reference proteome</keyword>
<dbReference type="EMBL" id="QKYV01000003">
    <property type="protein sequence ID" value="PZW41764.1"/>
    <property type="molecule type" value="Genomic_DNA"/>
</dbReference>
<dbReference type="InterPro" id="IPR016181">
    <property type="entry name" value="Acyl_CoA_acyltransferase"/>
</dbReference>
<dbReference type="RefSeq" id="WP_111540761.1">
    <property type="nucleotide sequence ID" value="NZ_QKYV01000003.1"/>
</dbReference>
<dbReference type="Proteomes" id="UP000249542">
    <property type="component" value="Unassembled WGS sequence"/>
</dbReference>
<dbReference type="InterPro" id="IPR000182">
    <property type="entry name" value="GNAT_dom"/>
</dbReference>
<reference evidence="2 3" key="1">
    <citation type="submission" date="2018-06" db="EMBL/GenBank/DDBJ databases">
        <title>Genomic Encyclopedia of Archaeal and Bacterial Type Strains, Phase II (KMG-II): from individual species to whole genera.</title>
        <authorList>
            <person name="Goeker M."/>
        </authorList>
    </citation>
    <scope>NUCLEOTIDE SEQUENCE [LARGE SCALE GENOMIC DNA]</scope>
    <source>
        <strain evidence="2 3">DSM 15361</strain>
    </source>
</reference>
<evidence type="ECO:0000259" key="1">
    <source>
        <dbReference type="Pfam" id="PF13302"/>
    </source>
</evidence>
<dbReference type="SUPFAM" id="SSF55729">
    <property type="entry name" value="Acyl-CoA N-acyltransferases (Nat)"/>
    <property type="match status" value="1"/>
</dbReference>
<evidence type="ECO:0000313" key="3">
    <source>
        <dbReference type="Proteomes" id="UP000249542"/>
    </source>
</evidence>
<proteinExistence type="predicted"/>
<dbReference type="AlphaFoldDB" id="A0A2W7I500"/>
<dbReference type="Pfam" id="PF13302">
    <property type="entry name" value="Acetyltransf_3"/>
    <property type="match status" value="1"/>
</dbReference>
<dbReference type="PANTHER" id="PTHR43792">
    <property type="entry name" value="GNAT FAMILY, PUTATIVE (AFU_ORTHOLOGUE AFUA_3G00765)-RELATED-RELATED"/>
    <property type="match status" value="1"/>
</dbReference>
<protein>
    <submittedName>
        <fullName evidence="2">RimJ/RimL family protein N-acetyltransferase</fullName>
    </submittedName>
</protein>
<keyword evidence="2" id="KW-0808">Transferase</keyword>
<dbReference type="PANTHER" id="PTHR43792:SF1">
    <property type="entry name" value="N-ACETYLTRANSFERASE DOMAIN-CONTAINING PROTEIN"/>
    <property type="match status" value="1"/>
</dbReference>
<organism evidence="2 3">
    <name type="scientific">Mesonia algae</name>
    <dbReference type="NCBI Taxonomy" id="213248"/>
    <lineage>
        <taxon>Bacteria</taxon>
        <taxon>Pseudomonadati</taxon>
        <taxon>Bacteroidota</taxon>
        <taxon>Flavobacteriia</taxon>
        <taxon>Flavobacteriales</taxon>
        <taxon>Flavobacteriaceae</taxon>
        <taxon>Mesonia</taxon>
    </lineage>
</organism>
<accession>A0A2W7I500</accession>
<name>A0A2W7I500_9FLAO</name>